<sequence>MHTFRMKLQLNLYKAVMALTLFFIVFIEAGTIVTAQSQVFADILSPVMRLLLPILIALLLGSSLLILFRCLDKMGKKGLWIYTGILFVILLAGFGVILSNFLPFSSTDAYNMQDMAMYLAKTGEKPISDTAPHASYFGMFSNNYFLTVIFAKFINMLSRAGITEVQFALLALSVAGMIIATIFLYLTGIRIGGLKGGAKILTLCVLNPIYYILPMWIYTCSFSIPFTAAVIYFGVRLLKEESWKDRVISAILFAVFGITGYYIRPTVVIPMIAFVFCYILDHLIGKKKIKESIQSFGIVLLIGIVVSHGISGLNQSYFETVSAQNYPITHWLMMASHGDGEHNKEDYAYTHQFRTKEEKTQATVDRMIKNYKSYSFSELMAFEQKKLMVSWCYADGGDLIEKISQDQKNTPLYTWILGSRFDLFRAYCYGFRISNMAFLCLALWRLLKRKKEDILQVFWAVSILGGILFYCIWEIKSSYGMPFVMLFLLLGMAGIDESKEKLFQKRDEKYAYKCGWTELVLLVCVICICLVSGEQMRKSKIPVYQWSVHCINGTSAKKMEDVGKTVHINQKFEALHSFNRIGLIVSAGDRAKEFNDILQVQLTDEKGNRIYRGKIQADKVGEHGSVILKFPKVTPTKENKDYHLRIWNKKPHKGKLRVWYRKEFYMHSYKGKLKVDGRNHFENLYLQVYKETKEPWCDKKQMLVIAGIFLLWTAIVLVIIPKKRCNENVEKGER</sequence>
<keyword evidence="2" id="KW-1003">Cell membrane</keyword>
<evidence type="ECO:0000256" key="2">
    <source>
        <dbReference type="ARBA" id="ARBA00022475"/>
    </source>
</evidence>
<keyword evidence="3" id="KW-0328">Glycosyltransferase</keyword>
<feature type="transmembrane region" description="Helical" evidence="8">
    <location>
        <begin position="79"/>
        <end position="102"/>
    </location>
</feature>
<feature type="transmembrane region" description="Helical" evidence="8">
    <location>
        <begin position="47"/>
        <end position="67"/>
    </location>
</feature>
<keyword evidence="10" id="KW-1185">Reference proteome</keyword>
<evidence type="ECO:0000313" key="10">
    <source>
        <dbReference type="Proteomes" id="UP000647235"/>
    </source>
</evidence>
<feature type="transmembrane region" description="Helical" evidence="8">
    <location>
        <begin position="702"/>
        <end position="720"/>
    </location>
</feature>
<organism evidence="9 10">
    <name type="scientific">Dorea hominis</name>
    <dbReference type="NCBI Taxonomy" id="2763040"/>
    <lineage>
        <taxon>Bacteria</taxon>
        <taxon>Bacillati</taxon>
        <taxon>Bacillota</taxon>
        <taxon>Clostridia</taxon>
        <taxon>Lachnospirales</taxon>
        <taxon>Lachnospiraceae</taxon>
        <taxon>Dorea</taxon>
    </lineage>
</organism>
<feature type="transmembrane region" description="Helical" evidence="8">
    <location>
        <begin position="12"/>
        <end position="35"/>
    </location>
</feature>
<comment type="caution">
    <text evidence="9">The sequence shown here is derived from an EMBL/GenBank/DDBJ whole genome shotgun (WGS) entry which is preliminary data.</text>
</comment>
<keyword evidence="4" id="KW-0808">Transferase</keyword>
<keyword evidence="7 8" id="KW-0472">Membrane</keyword>
<feature type="transmembrane region" description="Helical" evidence="8">
    <location>
        <begin position="292"/>
        <end position="310"/>
    </location>
</feature>
<feature type="transmembrane region" description="Helical" evidence="8">
    <location>
        <begin position="209"/>
        <end position="235"/>
    </location>
</feature>
<evidence type="ECO:0000256" key="1">
    <source>
        <dbReference type="ARBA" id="ARBA00004651"/>
    </source>
</evidence>
<feature type="transmembrane region" description="Helical" evidence="8">
    <location>
        <begin position="134"/>
        <end position="155"/>
    </location>
</feature>
<dbReference type="Proteomes" id="UP000647235">
    <property type="component" value="Unassembled WGS sequence"/>
</dbReference>
<accession>A0ABR7ERH8</accession>
<feature type="transmembrane region" description="Helical" evidence="8">
    <location>
        <begin position="454"/>
        <end position="473"/>
    </location>
</feature>
<feature type="transmembrane region" description="Helical" evidence="8">
    <location>
        <begin position="516"/>
        <end position="533"/>
    </location>
</feature>
<evidence type="ECO:0000256" key="7">
    <source>
        <dbReference type="ARBA" id="ARBA00023136"/>
    </source>
</evidence>
<protein>
    <recommendedName>
        <fullName evidence="11">Glycosyltransferase RgtA/B/C/D-like domain-containing protein</fullName>
    </recommendedName>
</protein>
<dbReference type="EMBL" id="JACOOY010000001">
    <property type="protein sequence ID" value="MBC5663958.1"/>
    <property type="molecule type" value="Genomic_DNA"/>
</dbReference>
<keyword evidence="6 8" id="KW-1133">Transmembrane helix</keyword>
<evidence type="ECO:0000256" key="6">
    <source>
        <dbReference type="ARBA" id="ARBA00022989"/>
    </source>
</evidence>
<keyword evidence="5 8" id="KW-0812">Transmembrane</keyword>
<dbReference type="PANTHER" id="PTHR33908">
    <property type="entry name" value="MANNOSYLTRANSFERASE YKCB-RELATED"/>
    <property type="match status" value="1"/>
</dbReference>
<gene>
    <name evidence="9" type="ORF">H8S07_01475</name>
</gene>
<reference evidence="9 10" key="1">
    <citation type="submission" date="2020-08" db="EMBL/GenBank/DDBJ databases">
        <title>Genome public.</title>
        <authorList>
            <person name="Liu C."/>
            <person name="Sun Q."/>
        </authorList>
    </citation>
    <scope>NUCLEOTIDE SEQUENCE [LARGE SCALE GENOMIC DNA]</scope>
    <source>
        <strain evidence="9 10">NSJ-36</strain>
    </source>
</reference>
<feature type="transmembrane region" description="Helical" evidence="8">
    <location>
        <begin position="429"/>
        <end position="447"/>
    </location>
</feature>
<evidence type="ECO:0000256" key="8">
    <source>
        <dbReference type="SAM" id="Phobius"/>
    </source>
</evidence>
<name>A0ABR7ERH8_9FIRM</name>
<feature type="transmembrane region" description="Helical" evidence="8">
    <location>
        <begin position="269"/>
        <end position="285"/>
    </location>
</feature>
<proteinExistence type="predicted"/>
<feature type="transmembrane region" description="Helical" evidence="8">
    <location>
        <begin position="247"/>
        <end position="263"/>
    </location>
</feature>
<evidence type="ECO:0000256" key="4">
    <source>
        <dbReference type="ARBA" id="ARBA00022679"/>
    </source>
</evidence>
<evidence type="ECO:0000313" key="9">
    <source>
        <dbReference type="EMBL" id="MBC5663958.1"/>
    </source>
</evidence>
<dbReference type="RefSeq" id="WP_186855280.1">
    <property type="nucleotide sequence ID" value="NZ_JACOOY010000001.1"/>
</dbReference>
<dbReference type="PANTHER" id="PTHR33908:SF11">
    <property type="entry name" value="MEMBRANE PROTEIN"/>
    <property type="match status" value="1"/>
</dbReference>
<evidence type="ECO:0000256" key="3">
    <source>
        <dbReference type="ARBA" id="ARBA00022676"/>
    </source>
</evidence>
<evidence type="ECO:0000256" key="5">
    <source>
        <dbReference type="ARBA" id="ARBA00022692"/>
    </source>
</evidence>
<evidence type="ECO:0008006" key="11">
    <source>
        <dbReference type="Google" id="ProtNLM"/>
    </source>
</evidence>
<feature type="transmembrane region" description="Helical" evidence="8">
    <location>
        <begin position="167"/>
        <end position="189"/>
    </location>
</feature>
<dbReference type="InterPro" id="IPR050297">
    <property type="entry name" value="LipidA_mod_glycosyltrf_83"/>
</dbReference>
<comment type="subcellular location">
    <subcellularLocation>
        <location evidence="1">Cell membrane</location>
        <topology evidence="1">Multi-pass membrane protein</topology>
    </subcellularLocation>
</comment>
<feature type="transmembrane region" description="Helical" evidence="8">
    <location>
        <begin position="479"/>
        <end position="495"/>
    </location>
</feature>